<dbReference type="HOGENOM" id="CLU_3255710_0_0_10"/>
<gene>
    <name evidence="1" type="ORF">HMPREF6485_0854</name>
</gene>
<comment type="caution">
    <text evidence="1">The sequence shown here is derived from an EMBL/GenBank/DDBJ whole genome shotgun (WGS) entry which is preliminary data.</text>
</comment>
<dbReference type="AlphaFoldDB" id="E6K5L2"/>
<proteinExistence type="predicted"/>
<organism evidence="1 2">
    <name type="scientific">Segatella buccae ATCC 33574</name>
    <dbReference type="NCBI Taxonomy" id="873513"/>
    <lineage>
        <taxon>Bacteria</taxon>
        <taxon>Pseudomonadati</taxon>
        <taxon>Bacteroidota</taxon>
        <taxon>Bacteroidia</taxon>
        <taxon>Bacteroidales</taxon>
        <taxon>Prevotellaceae</taxon>
        <taxon>Segatella</taxon>
    </lineage>
</organism>
<name>E6K5L2_9BACT</name>
<dbReference type="STRING" id="873513.HMPREF6485_0854"/>
<evidence type="ECO:0000313" key="2">
    <source>
        <dbReference type="Proteomes" id="UP000003112"/>
    </source>
</evidence>
<dbReference type="EMBL" id="AEPD01000017">
    <property type="protein sequence ID" value="EFU31138.1"/>
    <property type="molecule type" value="Genomic_DNA"/>
</dbReference>
<protein>
    <submittedName>
        <fullName evidence="1">Uncharacterized protein</fullName>
    </submittedName>
</protein>
<reference evidence="1 2" key="1">
    <citation type="submission" date="2010-10" db="EMBL/GenBank/DDBJ databases">
        <authorList>
            <person name="Muzny D."/>
            <person name="Qin X."/>
            <person name="Deng J."/>
            <person name="Jiang H."/>
            <person name="Liu Y."/>
            <person name="Qu J."/>
            <person name="Song X.-Z."/>
            <person name="Zhang L."/>
            <person name="Thornton R."/>
            <person name="Coyle M."/>
            <person name="Francisco L."/>
            <person name="Jackson L."/>
            <person name="Javaid M."/>
            <person name="Korchina V."/>
            <person name="Kovar C."/>
            <person name="Mata R."/>
            <person name="Mathew T."/>
            <person name="Ngo R."/>
            <person name="Nguyen L."/>
            <person name="Nguyen N."/>
            <person name="Okwuonu G."/>
            <person name="Ongeri F."/>
            <person name="Pham C."/>
            <person name="Simmons D."/>
            <person name="Wilczek-Boney K."/>
            <person name="Hale W."/>
            <person name="Jakkamsetti A."/>
            <person name="Pham P."/>
            <person name="Ruth R."/>
            <person name="San Lucas F."/>
            <person name="Warren J."/>
            <person name="Zhang J."/>
            <person name="Zhao Z."/>
            <person name="Zhou C."/>
            <person name="Zhu D."/>
            <person name="Lee S."/>
            <person name="Bess C."/>
            <person name="Blankenburg K."/>
            <person name="Forbes L."/>
            <person name="Fu Q."/>
            <person name="Gubbala S."/>
            <person name="Hirani K."/>
            <person name="Jayaseelan J.C."/>
            <person name="Lara F."/>
            <person name="Munidasa M."/>
            <person name="Palculict T."/>
            <person name="Patil S."/>
            <person name="Pu L.-L."/>
            <person name="Saada N."/>
            <person name="Tang L."/>
            <person name="Weissenberger G."/>
            <person name="Zhu Y."/>
            <person name="Hemphill L."/>
            <person name="Shang Y."/>
            <person name="Youmans B."/>
            <person name="Ayvaz T."/>
            <person name="Ross M."/>
            <person name="Santibanez J."/>
            <person name="Aqrawi P."/>
            <person name="Gross S."/>
            <person name="Joshi V."/>
            <person name="Fowler G."/>
            <person name="Nazareth L."/>
            <person name="Reid J."/>
            <person name="Worley K."/>
            <person name="Petrosino J."/>
            <person name="Highlander S."/>
            <person name="Gibbs R."/>
        </authorList>
    </citation>
    <scope>NUCLEOTIDE SEQUENCE [LARGE SCALE GENOMIC DNA]</scope>
    <source>
        <strain evidence="1 2">ATCC 33574</strain>
    </source>
</reference>
<accession>E6K5L2</accession>
<sequence length="42" mass="4640">MGNKTLLFDNSPLKYKFTAKSGRRGNDKETAECIFSSANLAD</sequence>
<evidence type="ECO:0000313" key="1">
    <source>
        <dbReference type="EMBL" id="EFU31138.1"/>
    </source>
</evidence>
<dbReference type="Proteomes" id="UP000003112">
    <property type="component" value="Unassembled WGS sequence"/>
</dbReference>
<keyword evidence="2" id="KW-1185">Reference proteome</keyword>